<evidence type="ECO:0000259" key="1">
    <source>
        <dbReference type="Pfam" id="PF07883"/>
    </source>
</evidence>
<dbReference type="SUPFAM" id="SSF51182">
    <property type="entry name" value="RmlC-like cupins"/>
    <property type="match status" value="1"/>
</dbReference>
<dbReference type="PANTHER" id="PTHR37694:SF1">
    <property type="entry name" value="SLR8022 PROTEIN"/>
    <property type="match status" value="1"/>
</dbReference>
<dbReference type="Proteomes" id="UP000029622">
    <property type="component" value="Unassembled WGS sequence"/>
</dbReference>
<dbReference type="Pfam" id="PF07883">
    <property type="entry name" value="Cupin_2"/>
    <property type="match status" value="1"/>
</dbReference>
<feature type="domain" description="Cupin type-2" evidence="1">
    <location>
        <begin position="41"/>
        <end position="109"/>
    </location>
</feature>
<accession>A0A096CVY1</accession>
<protein>
    <submittedName>
        <fullName evidence="2">Cupin</fullName>
    </submittedName>
</protein>
<comment type="caution">
    <text evidence="2">The sequence shown here is derived from an EMBL/GenBank/DDBJ whole genome shotgun (WGS) entry which is preliminary data.</text>
</comment>
<name>A0A096CVY1_9FIRM</name>
<dbReference type="InterPro" id="IPR014710">
    <property type="entry name" value="RmlC-like_jellyroll"/>
</dbReference>
<dbReference type="EMBL" id="AZTB01000016">
    <property type="protein sequence ID" value="KGG80709.1"/>
    <property type="molecule type" value="Genomic_DNA"/>
</dbReference>
<dbReference type="AlphaFoldDB" id="A0A096CVY1"/>
<dbReference type="STRING" id="1156417.Y919_04525"/>
<dbReference type="PANTHER" id="PTHR37694">
    <property type="entry name" value="SLR8022 PROTEIN"/>
    <property type="match status" value="1"/>
</dbReference>
<dbReference type="RefSeq" id="WP_035162852.1">
    <property type="nucleotide sequence ID" value="NZ_AZTB01000016.1"/>
</dbReference>
<dbReference type="InterPro" id="IPR011051">
    <property type="entry name" value="RmlC_Cupin_sf"/>
</dbReference>
<evidence type="ECO:0000313" key="3">
    <source>
        <dbReference type="Proteomes" id="UP000029622"/>
    </source>
</evidence>
<organism evidence="2 3">
    <name type="scientific">Caloranaerobacter azorensis H53214</name>
    <dbReference type="NCBI Taxonomy" id="1156417"/>
    <lineage>
        <taxon>Bacteria</taxon>
        <taxon>Bacillati</taxon>
        <taxon>Bacillota</taxon>
        <taxon>Tissierellia</taxon>
        <taxon>Tissierellales</taxon>
        <taxon>Thermohalobacteraceae</taxon>
        <taxon>Caloranaerobacter</taxon>
    </lineage>
</organism>
<evidence type="ECO:0000313" key="2">
    <source>
        <dbReference type="EMBL" id="KGG80709.1"/>
    </source>
</evidence>
<sequence length="115" mass="13089">MIVSHEKSVEGVKIENPQVKDAVMKVLISPKEGWEGYVMRIFELGKGGYTPRHSHDWPHINYIIRGKGMLHLDGKDYELEPGSFAYVPAGKIHQFKNIGQEEFAFICIVPEKGHQ</sequence>
<dbReference type="CDD" id="cd02222">
    <property type="entry name" value="cupin_TM1459-like"/>
    <property type="match status" value="1"/>
</dbReference>
<gene>
    <name evidence="2" type="ORF">Y919_04525</name>
</gene>
<dbReference type="Gene3D" id="2.60.120.10">
    <property type="entry name" value="Jelly Rolls"/>
    <property type="match status" value="1"/>
</dbReference>
<reference evidence="2 3" key="1">
    <citation type="submission" date="2013-12" db="EMBL/GenBank/DDBJ databases">
        <title>Draft genome sequence of Caloranaerobacter sp. H53214.</title>
        <authorList>
            <person name="Jiang L.J."/>
            <person name="Shao Z.Z."/>
            <person name="Long M.N."/>
        </authorList>
    </citation>
    <scope>NUCLEOTIDE SEQUENCE [LARGE SCALE GENOMIC DNA]</scope>
    <source>
        <strain evidence="2 3">H53214</strain>
    </source>
</reference>
<proteinExistence type="predicted"/>
<dbReference type="InterPro" id="IPR013096">
    <property type="entry name" value="Cupin_2"/>
</dbReference>